<keyword evidence="4" id="KW-0689">Ribosomal protein</keyword>
<accession>A0A388JYL7</accession>
<dbReference type="SUPFAM" id="SSF50249">
    <property type="entry name" value="Nucleic acid-binding proteins"/>
    <property type="match status" value="3"/>
</dbReference>
<keyword evidence="6" id="KW-0175">Coiled coil</keyword>
<dbReference type="AlphaFoldDB" id="A0A388JYL7"/>
<dbReference type="FunFam" id="2.40.50.140:FF:000102">
    <property type="entry name" value="30S ribosomal protein S1"/>
    <property type="match status" value="1"/>
</dbReference>
<dbReference type="SMART" id="SM00316">
    <property type="entry name" value="S1"/>
    <property type="match status" value="3"/>
</dbReference>
<feature type="domain" description="S1 motif" evidence="7">
    <location>
        <begin position="306"/>
        <end position="375"/>
    </location>
</feature>
<keyword evidence="2" id="KW-0677">Repeat</keyword>
<evidence type="ECO:0000313" key="8">
    <source>
        <dbReference type="EMBL" id="GBG62904.1"/>
    </source>
</evidence>
<sequence>MAASVARAAVVHPCRSSVVGGREDFATHAQQVSASLPVGRWRAAQGSTSTPRGDFFASRLGRAVDRAVPCCRSRRCRSIFAVAALAAPPRGGNLQDLLADAQERTRRALVKSKEEGDGAGFSYDDFREALGKFDFSFELGDVVKGVVFRTDHTGALIDIGAKATAFMPLQEASIEKVRSVEELGLTPGTEGEFMIIRDDDPDGVLILSLRAIQYNAAWEKCKQCLEDDTTVMGKVIAVNRGGILVSIDGLRGFVPSSHCAMRTQREDLVDQEIPLKFLEVDEERTRLVLSNRRAMAENQLDSFKVGDVVVGTVQTVKPYGAFIDIGGGLNGLLHISQISHDRITNVETVLSEGDELKVMILSQDKERGRISLSTKKLEPTPGDMLRNPSLVYEKADEMAKTFRERVAAAEAAAKAEELRLQTEGYGLLDDLGADLGLDDLDLDYVPLTGTE</sequence>
<dbReference type="CDD" id="cd04465">
    <property type="entry name" value="S1_RPS1_repeat_ec2_hs2"/>
    <property type="match status" value="1"/>
</dbReference>
<evidence type="ECO:0000256" key="6">
    <source>
        <dbReference type="SAM" id="Coils"/>
    </source>
</evidence>
<dbReference type="Proteomes" id="UP000265515">
    <property type="component" value="Unassembled WGS sequence"/>
</dbReference>
<organism evidence="8 9">
    <name type="scientific">Chara braunii</name>
    <name type="common">Braun's stonewort</name>
    <dbReference type="NCBI Taxonomy" id="69332"/>
    <lineage>
        <taxon>Eukaryota</taxon>
        <taxon>Viridiplantae</taxon>
        <taxon>Streptophyta</taxon>
        <taxon>Charophyceae</taxon>
        <taxon>Charales</taxon>
        <taxon>Characeae</taxon>
        <taxon>Chara</taxon>
    </lineage>
</organism>
<dbReference type="Pfam" id="PF00575">
    <property type="entry name" value="S1"/>
    <property type="match status" value="3"/>
</dbReference>
<dbReference type="EMBL" id="BFEA01000033">
    <property type="protein sequence ID" value="GBG62904.1"/>
    <property type="molecule type" value="Genomic_DNA"/>
</dbReference>
<dbReference type="InterPro" id="IPR035104">
    <property type="entry name" value="Ribosomal_protein_S1-like"/>
</dbReference>
<dbReference type="CDD" id="cd05687">
    <property type="entry name" value="S1_RPS1_repeat_ec1_hs1"/>
    <property type="match status" value="1"/>
</dbReference>
<evidence type="ECO:0000256" key="4">
    <source>
        <dbReference type="ARBA" id="ARBA00022980"/>
    </source>
</evidence>
<dbReference type="GO" id="GO:0005840">
    <property type="term" value="C:ribosome"/>
    <property type="evidence" value="ECO:0007669"/>
    <property type="project" value="UniProtKB-KW"/>
</dbReference>
<feature type="domain" description="S1 motif" evidence="7">
    <location>
        <begin position="140"/>
        <end position="210"/>
    </location>
</feature>
<dbReference type="GO" id="GO:0009570">
    <property type="term" value="C:chloroplast stroma"/>
    <property type="evidence" value="ECO:0007669"/>
    <property type="project" value="TreeGrafter"/>
</dbReference>
<dbReference type="InterPro" id="IPR050437">
    <property type="entry name" value="Ribos_protein_bS1-like"/>
</dbReference>
<dbReference type="PANTHER" id="PTHR10724">
    <property type="entry name" value="30S RIBOSOMAL PROTEIN S1"/>
    <property type="match status" value="1"/>
</dbReference>
<evidence type="ECO:0000256" key="2">
    <source>
        <dbReference type="ARBA" id="ARBA00022737"/>
    </source>
</evidence>
<dbReference type="GO" id="GO:1990904">
    <property type="term" value="C:ribonucleoprotein complex"/>
    <property type="evidence" value="ECO:0007669"/>
    <property type="project" value="UniProtKB-KW"/>
</dbReference>
<dbReference type="GO" id="GO:0003729">
    <property type="term" value="F:mRNA binding"/>
    <property type="evidence" value="ECO:0007669"/>
    <property type="project" value="EnsemblPlants"/>
</dbReference>
<evidence type="ECO:0000256" key="5">
    <source>
        <dbReference type="ARBA" id="ARBA00023274"/>
    </source>
</evidence>
<comment type="caution">
    <text evidence="8">The sequence shown here is derived from an EMBL/GenBank/DDBJ whole genome shotgun (WGS) entry which is preliminary data.</text>
</comment>
<dbReference type="GO" id="GO:0003735">
    <property type="term" value="F:structural constituent of ribosome"/>
    <property type="evidence" value="ECO:0007669"/>
    <property type="project" value="TreeGrafter"/>
</dbReference>
<name>A0A388JYL7_CHABU</name>
<comment type="similarity">
    <text evidence="1">Belongs to the bacterial ribosomal protein bS1 family.</text>
</comment>
<dbReference type="OMA" id="YDYHFSP"/>
<evidence type="ECO:0000256" key="3">
    <source>
        <dbReference type="ARBA" id="ARBA00022884"/>
    </source>
</evidence>
<dbReference type="CDD" id="cd05692">
    <property type="entry name" value="S1_RPS1_repeat_hs4"/>
    <property type="match status" value="1"/>
</dbReference>
<evidence type="ECO:0000313" key="9">
    <source>
        <dbReference type="Proteomes" id="UP000265515"/>
    </source>
</evidence>
<dbReference type="InterPro" id="IPR012340">
    <property type="entry name" value="NA-bd_OB-fold"/>
</dbReference>
<dbReference type="PANTHER" id="PTHR10724:SF7">
    <property type="entry name" value="SMALL RIBOSOMAL SUBUNIT PROTEIN BS1C"/>
    <property type="match status" value="1"/>
</dbReference>
<dbReference type="OrthoDB" id="412781at2759"/>
<keyword evidence="9" id="KW-1185">Reference proteome</keyword>
<dbReference type="Gramene" id="GBG62904">
    <property type="protein sequence ID" value="GBG62904"/>
    <property type="gene ID" value="CBR_g34276"/>
</dbReference>
<dbReference type="GO" id="GO:0006412">
    <property type="term" value="P:translation"/>
    <property type="evidence" value="ECO:0007669"/>
    <property type="project" value="TreeGrafter"/>
</dbReference>
<dbReference type="InterPro" id="IPR003029">
    <property type="entry name" value="S1_domain"/>
</dbReference>
<dbReference type="FunFam" id="2.40.50.140:FF:000078">
    <property type="entry name" value="30S ribosomal protein S1"/>
    <property type="match status" value="1"/>
</dbReference>
<feature type="domain" description="S1 motif" evidence="7">
    <location>
        <begin position="228"/>
        <end position="292"/>
    </location>
</feature>
<keyword evidence="5" id="KW-0687">Ribonucleoprotein</keyword>
<dbReference type="PRINTS" id="PR00681">
    <property type="entry name" value="RIBOSOMALS1"/>
</dbReference>
<reference evidence="8 9" key="1">
    <citation type="journal article" date="2018" name="Cell">
        <title>The Chara Genome: Secondary Complexity and Implications for Plant Terrestrialization.</title>
        <authorList>
            <person name="Nishiyama T."/>
            <person name="Sakayama H."/>
            <person name="Vries J.D."/>
            <person name="Buschmann H."/>
            <person name="Saint-Marcoux D."/>
            <person name="Ullrich K.K."/>
            <person name="Haas F.B."/>
            <person name="Vanderstraeten L."/>
            <person name="Becker D."/>
            <person name="Lang D."/>
            <person name="Vosolsobe S."/>
            <person name="Rombauts S."/>
            <person name="Wilhelmsson P.K.I."/>
            <person name="Janitza P."/>
            <person name="Kern R."/>
            <person name="Heyl A."/>
            <person name="Rumpler F."/>
            <person name="Villalobos L.I.A.C."/>
            <person name="Clay J.M."/>
            <person name="Skokan R."/>
            <person name="Toyoda A."/>
            <person name="Suzuki Y."/>
            <person name="Kagoshima H."/>
            <person name="Schijlen E."/>
            <person name="Tajeshwar N."/>
            <person name="Catarino B."/>
            <person name="Hetherington A.J."/>
            <person name="Saltykova A."/>
            <person name="Bonnot C."/>
            <person name="Breuninger H."/>
            <person name="Symeonidi A."/>
            <person name="Radhakrishnan G.V."/>
            <person name="Van Nieuwerburgh F."/>
            <person name="Deforce D."/>
            <person name="Chang C."/>
            <person name="Karol K.G."/>
            <person name="Hedrich R."/>
            <person name="Ulvskov P."/>
            <person name="Glockner G."/>
            <person name="Delwiche C.F."/>
            <person name="Petrasek J."/>
            <person name="Van de Peer Y."/>
            <person name="Friml J."/>
            <person name="Beilby M."/>
            <person name="Dolan L."/>
            <person name="Kohara Y."/>
            <person name="Sugano S."/>
            <person name="Fujiyama A."/>
            <person name="Delaux P.-M."/>
            <person name="Quint M."/>
            <person name="TheiBen G."/>
            <person name="Hagemann M."/>
            <person name="Harholt J."/>
            <person name="Dunand C."/>
            <person name="Zachgo S."/>
            <person name="Langdale J."/>
            <person name="Maumus F."/>
            <person name="Straeten D.V.D."/>
            <person name="Gould S.B."/>
            <person name="Rensing S.A."/>
        </authorList>
    </citation>
    <scope>NUCLEOTIDE SEQUENCE [LARGE SCALE GENOMIC DNA]</scope>
    <source>
        <strain evidence="8 9">S276</strain>
    </source>
</reference>
<dbReference type="PROSITE" id="PS50126">
    <property type="entry name" value="S1"/>
    <property type="match status" value="3"/>
</dbReference>
<evidence type="ECO:0000256" key="1">
    <source>
        <dbReference type="ARBA" id="ARBA00006767"/>
    </source>
</evidence>
<gene>
    <name evidence="8" type="ORF">CBR_g34276</name>
</gene>
<evidence type="ECO:0000259" key="7">
    <source>
        <dbReference type="PROSITE" id="PS50126"/>
    </source>
</evidence>
<protein>
    <recommendedName>
        <fullName evidence="7">S1 motif domain-containing protein</fullName>
    </recommendedName>
</protein>
<dbReference type="Gene3D" id="2.40.50.140">
    <property type="entry name" value="Nucleic acid-binding proteins"/>
    <property type="match status" value="3"/>
</dbReference>
<feature type="coiled-coil region" evidence="6">
    <location>
        <begin position="392"/>
        <end position="419"/>
    </location>
</feature>
<keyword evidence="3" id="KW-0694">RNA-binding</keyword>
<dbReference type="STRING" id="69332.A0A388JYL7"/>
<proteinExistence type="inferred from homology"/>